<evidence type="ECO:0000313" key="5">
    <source>
        <dbReference type="Proteomes" id="UP000295411"/>
    </source>
</evidence>
<dbReference type="Gene3D" id="3.30.70.2390">
    <property type="match status" value="1"/>
</dbReference>
<accession>A0A4R5TUR1</accession>
<dbReference type="RefSeq" id="WP_133404469.1">
    <property type="nucleotide sequence ID" value="NZ_SMTK01000004.1"/>
</dbReference>
<dbReference type="AlphaFoldDB" id="A0A4R5TUR1"/>
<feature type="region of interest" description="Disordered" evidence="1">
    <location>
        <begin position="1"/>
        <end position="22"/>
    </location>
</feature>
<keyword evidence="2" id="KW-0472">Membrane</keyword>
<comment type="caution">
    <text evidence="4">The sequence shown here is derived from an EMBL/GenBank/DDBJ whole genome shotgun (WGS) entry which is preliminary data.</text>
</comment>
<proteinExistence type="predicted"/>
<keyword evidence="2" id="KW-1133">Transmembrane helix</keyword>
<dbReference type="InterPro" id="IPR027381">
    <property type="entry name" value="LytR/CpsA/Psr_C"/>
</dbReference>
<keyword evidence="2" id="KW-0812">Transmembrane</keyword>
<sequence length="224" mass="23567">MAEEPSGRRARARARRDPTEWHGQRIVTETDLGAVFAAEERDRRALTSKRIRHGVVLLLLVGLLGAAAFTAVGINRGDIRIAALEPTPRPTETCPAGPFDYQDPSSVTVNVYNSTDIEGLAGTAAGQLRERAFVVAEVGNRSVDPTGMTAIVVSGPDGKANAFTLQRTIPKSVYVVDKRKGRTIDIVLGSGFSAIAPAESVDKAPGGLVCFAPATPAPTPAPAK</sequence>
<evidence type="ECO:0000256" key="1">
    <source>
        <dbReference type="SAM" id="MobiDB-lite"/>
    </source>
</evidence>
<evidence type="ECO:0000259" key="3">
    <source>
        <dbReference type="Pfam" id="PF13399"/>
    </source>
</evidence>
<dbReference type="Pfam" id="PF13399">
    <property type="entry name" value="LytR_C"/>
    <property type="match status" value="1"/>
</dbReference>
<evidence type="ECO:0000256" key="2">
    <source>
        <dbReference type="SAM" id="Phobius"/>
    </source>
</evidence>
<dbReference type="Proteomes" id="UP000295411">
    <property type="component" value="Unassembled WGS sequence"/>
</dbReference>
<feature type="domain" description="LytR/CpsA/Psr regulator C-terminal" evidence="3">
    <location>
        <begin position="106"/>
        <end position="192"/>
    </location>
</feature>
<dbReference type="EMBL" id="SMTK01000004">
    <property type="protein sequence ID" value="TDK24805.1"/>
    <property type="molecule type" value="Genomic_DNA"/>
</dbReference>
<protein>
    <submittedName>
        <fullName evidence="4">LytR family transcriptional regulator</fullName>
    </submittedName>
</protein>
<name>A0A4R5TUR1_9MICC</name>
<reference evidence="4 5" key="1">
    <citation type="submission" date="2019-03" db="EMBL/GenBank/DDBJ databases">
        <title>Arthrobacter sp. nov., an bacterium isolated from biocrust in Mu Us Desert.</title>
        <authorList>
            <person name="Lixiong L."/>
        </authorList>
    </citation>
    <scope>NUCLEOTIDE SEQUENCE [LARGE SCALE GENOMIC DNA]</scope>
    <source>
        <strain evidence="4 5">SLN-3</strain>
    </source>
</reference>
<organism evidence="4 5">
    <name type="scientific">Arthrobacter crusticola</name>
    <dbReference type="NCBI Taxonomy" id="2547960"/>
    <lineage>
        <taxon>Bacteria</taxon>
        <taxon>Bacillati</taxon>
        <taxon>Actinomycetota</taxon>
        <taxon>Actinomycetes</taxon>
        <taxon>Micrococcales</taxon>
        <taxon>Micrococcaceae</taxon>
        <taxon>Arthrobacter</taxon>
    </lineage>
</organism>
<evidence type="ECO:0000313" key="4">
    <source>
        <dbReference type="EMBL" id="TDK24805.1"/>
    </source>
</evidence>
<keyword evidence="5" id="KW-1185">Reference proteome</keyword>
<dbReference type="OrthoDB" id="4864198at2"/>
<gene>
    <name evidence="4" type="ORF">E2F48_13465</name>
</gene>
<feature type="transmembrane region" description="Helical" evidence="2">
    <location>
        <begin position="54"/>
        <end position="74"/>
    </location>
</feature>